<dbReference type="EC" id="2.7.13.3" evidence="2"/>
<evidence type="ECO:0000256" key="8">
    <source>
        <dbReference type="ARBA" id="ARBA00023012"/>
    </source>
</evidence>
<dbReference type="InterPro" id="IPR001610">
    <property type="entry name" value="PAC"/>
</dbReference>
<keyword evidence="15" id="KW-1185">Reference proteome</keyword>
<feature type="modified residue" description="4-aspartylphosphate" evidence="9">
    <location>
        <position position="579"/>
    </location>
</feature>
<dbReference type="PANTHER" id="PTHR43065:SF49">
    <property type="entry name" value="HISTIDINE KINASE"/>
    <property type="match status" value="1"/>
</dbReference>
<dbReference type="Pfam" id="PF00512">
    <property type="entry name" value="HisKA"/>
    <property type="match status" value="1"/>
</dbReference>
<dbReference type="InterPro" id="IPR036890">
    <property type="entry name" value="HATPase_C_sf"/>
</dbReference>
<accession>A0ABX7C611</accession>
<name>A0ABX7C611_9HYPH</name>
<evidence type="ECO:0000313" key="14">
    <source>
        <dbReference type="EMBL" id="QQR39531.1"/>
    </source>
</evidence>
<feature type="domain" description="Response regulatory" evidence="11">
    <location>
        <begin position="529"/>
        <end position="640"/>
    </location>
</feature>
<dbReference type="InterPro" id="IPR035965">
    <property type="entry name" value="PAS-like_dom_sf"/>
</dbReference>
<dbReference type="InterPro" id="IPR004358">
    <property type="entry name" value="Sig_transdc_His_kin-like_C"/>
</dbReference>
<keyword evidence="8" id="KW-0902">Two-component regulatory system</keyword>
<dbReference type="SMART" id="SM00388">
    <property type="entry name" value="HisKA"/>
    <property type="match status" value="1"/>
</dbReference>
<dbReference type="InterPro" id="IPR005467">
    <property type="entry name" value="His_kinase_dom"/>
</dbReference>
<dbReference type="InterPro" id="IPR001789">
    <property type="entry name" value="Sig_transdc_resp-reg_receiver"/>
</dbReference>
<evidence type="ECO:0000256" key="6">
    <source>
        <dbReference type="ARBA" id="ARBA00022777"/>
    </source>
</evidence>
<organism evidence="14 15">
    <name type="scientific">Devosia rhizoryzae</name>
    <dbReference type="NCBI Taxonomy" id="2774137"/>
    <lineage>
        <taxon>Bacteria</taxon>
        <taxon>Pseudomonadati</taxon>
        <taxon>Pseudomonadota</taxon>
        <taxon>Alphaproteobacteria</taxon>
        <taxon>Hyphomicrobiales</taxon>
        <taxon>Devosiaceae</taxon>
        <taxon>Devosia</taxon>
    </lineage>
</organism>
<dbReference type="CDD" id="cd00130">
    <property type="entry name" value="PAS"/>
    <property type="match status" value="2"/>
</dbReference>
<keyword evidence="6" id="KW-0418">Kinase</keyword>
<protein>
    <recommendedName>
        <fullName evidence="2">histidine kinase</fullName>
        <ecNumber evidence="2">2.7.13.3</ecNumber>
    </recommendedName>
</protein>
<dbReference type="Proteomes" id="UP000595857">
    <property type="component" value="Chromosome"/>
</dbReference>
<feature type="domain" description="Histidine kinase" evidence="10">
    <location>
        <begin position="288"/>
        <end position="507"/>
    </location>
</feature>
<dbReference type="SMART" id="SM00387">
    <property type="entry name" value="HATPase_c"/>
    <property type="match status" value="1"/>
</dbReference>
<sequence>MTDSEQWVGASEENARFRLLVDSITDYAVYMLDRDGVVTTWNAGAERFKGYKAAEIIGQHFSRFYPEPDRAAGAPQRALEIAAREGRFETEGWRLRKDGTPFWTHVVIDPIKAPNGELIGFAKITRDLSERKHAEAALAESEEQFRRLVLNVVDYAIYMLSPEGMVTSWNLGAERIKGYGAEEIVGQHFSRFYPEEDRLKGGPARSLEMARTTGHYQAEGWRVRKDGSRFWASVVIDAIHNEQGELIGFAKITRDVTERLEQQKRLEQAREELFQAQKVEAIGQLTGGVAHDFNNLLMVILGSLEVLGRRVSLEERDRKLVDNAVHAAQRGAQLTQRMLAFARRQDLEQTPVDLPDLVRGMSDLLSRTLGPTILIETRFPVALPKVLADPSQLDSALLNLAVNARDAMPEGGPLIISAREVVVGNDQPDLKPGRYVCLAVEDRGEGMDAETLARATDPFFTTKGVGKGTGLGLPMVQGIAQQSGGKFLLKSQVGAGTTAEIWLPIVGDKMPELVEAVPEPVTAQGRRLKVLAVDDDALVLINTAMMLEELGHEVLEATSGEQALQLLEAAGDVDLVVTDQAMPRMTGLVLAGEIAARWPGLPVILASGYTDIEEARVMKLPRLAKPFSEADLERVIARVTDTEPSVAAG</sequence>
<dbReference type="PRINTS" id="PR00344">
    <property type="entry name" value="BCTRLSENSOR"/>
</dbReference>
<evidence type="ECO:0000256" key="3">
    <source>
        <dbReference type="ARBA" id="ARBA00022553"/>
    </source>
</evidence>
<dbReference type="CDD" id="cd00082">
    <property type="entry name" value="HisKA"/>
    <property type="match status" value="1"/>
</dbReference>
<feature type="domain" description="PAS" evidence="12">
    <location>
        <begin position="142"/>
        <end position="196"/>
    </location>
</feature>
<evidence type="ECO:0000259" key="12">
    <source>
        <dbReference type="PROSITE" id="PS50112"/>
    </source>
</evidence>
<evidence type="ECO:0000256" key="1">
    <source>
        <dbReference type="ARBA" id="ARBA00000085"/>
    </source>
</evidence>
<dbReference type="PROSITE" id="PS50109">
    <property type="entry name" value="HIS_KIN"/>
    <property type="match status" value="1"/>
</dbReference>
<evidence type="ECO:0000259" key="10">
    <source>
        <dbReference type="PROSITE" id="PS50109"/>
    </source>
</evidence>
<dbReference type="SUPFAM" id="SSF52172">
    <property type="entry name" value="CheY-like"/>
    <property type="match status" value="1"/>
</dbReference>
<evidence type="ECO:0000256" key="9">
    <source>
        <dbReference type="PROSITE-ProRule" id="PRU00169"/>
    </source>
</evidence>
<keyword evidence="7" id="KW-0067">ATP-binding</keyword>
<dbReference type="InterPro" id="IPR000700">
    <property type="entry name" value="PAS-assoc_C"/>
</dbReference>
<dbReference type="Gene3D" id="3.30.565.10">
    <property type="entry name" value="Histidine kinase-like ATPase, C-terminal domain"/>
    <property type="match status" value="1"/>
</dbReference>
<evidence type="ECO:0000256" key="4">
    <source>
        <dbReference type="ARBA" id="ARBA00022679"/>
    </source>
</evidence>
<dbReference type="Pfam" id="PF00989">
    <property type="entry name" value="PAS"/>
    <property type="match status" value="1"/>
</dbReference>
<dbReference type="Pfam" id="PF02518">
    <property type="entry name" value="HATPase_c"/>
    <property type="match status" value="1"/>
</dbReference>
<dbReference type="InterPro" id="IPR013767">
    <property type="entry name" value="PAS_fold"/>
</dbReference>
<evidence type="ECO:0000313" key="15">
    <source>
        <dbReference type="Proteomes" id="UP000595857"/>
    </source>
</evidence>
<dbReference type="InterPro" id="IPR000014">
    <property type="entry name" value="PAS"/>
</dbReference>
<keyword evidence="4" id="KW-0808">Transferase</keyword>
<comment type="catalytic activity">
    <reaction evidence="1">
        <text>ATP + protein L-histidine = ADP + protein N-phospho-L-histidine.</text>
        <dbReference type="EC" id="2.7.13.3"/>
    </reaction>
</comment>
<dbReference type="InterPro" id="IPR003594">
    <property type="entry name" value="HATPase_dom"/>
</dbReference>
<dbReference type="EMBL" id="CP068046">
    <property type="protein sequence ID" value="QQR39531.1"/>
    <property type="molecule type" value="Genomic_DNA"/>
</dbReference>
<dbReference type="SUPFAM" id="SSF47384">
    <property type="entry name" value="Homodimeric domain of signal transducing histidine kinase"/>
    <property type="match status" value="1"/>
</dbReference>
<dbReference type="PROSITE" id="PS50113">
    <property type="entry name" value="PAC"/>
    <property type="match status" value="2"/>
</dbReference>
<evidence type="ECO:0000256" key="7">
    <source>
        <dbReference type="ARBA" id="ARBA00022840"/>
    </source>
</evidence>
<dbReference type="PROSITE" id="PS50112">
    <property type="entry name" value="PAS"/>
    <property type="match status" value="2"/>
</dbReference>
<dbReference type="Gene3D" id="1.10.287.130">
    <property type="match status" value="1"/>
</dbReference>
<feature type="domain" description="PAC" evidence="13">
    <location>
        <begin position="88"/>
        <end position="140"/>
    </location>
</feature>
<dbReference type="Gene3D" id="3.40.50.2300">
    <property type="match status" value="1"/>
</dbReference>
<dbReference type="PROSITE" id="PS50110">
    <property type="entry name" value="RESPONSE_REGULATORY"/>
    <property type="match status" value="1"/>
</dbReference>
<dbReference type="InterPro" id="IPR003661">
    <property type="entry name" value="HisK_dim/P_dom"/>
</dbReference>
<feature type="domain" description="PAS" evidence="12">
    <location>
        <begin position="13"/>
        <end position="67"/>
    </location>
</feature>
<dbReference type="SMART" id="SM00086">
    <property type="entry name" value="PAC"/>
    <property type="match status" value="2"/>
</dbReference>
<evidence type="ECO:0000259" key="11">
    <source>
        <dbReference type="PROSITE" id="PS50110"/>
    </source>
</evidence>
<evidence type="ECO:0000256" key="2">
    <source>
        <dbReference type="ARBA" id="ARBA00012438"/>
    </source>
</evidence>
<evidence type="ECO:0000259" key="13">
    <source>
        <dbReference type="PROSITE" id="PS50113"/>
    </source>
</evidence>
<feature type="domain" description="PAC" evidence="13">
    <location>
        <begin position="216"/>
        <end position="268"/>
    </location>
</feature>
<dbReference type="InterPro" id="IPR011006">
    <property type="entry name" value="CheY-like_superfamily"/>
</dbReference>
<keyword evidence="3 9" id="KW-0597">Phosphoprotein</keyword>
<reference evidence="14 15" key="1">
    <citation type="submission" date="2021-01" db="EMBL/GenBank/DDBJ databases">
        <title>Genome seq and assembly of Devosia sp. LEGU1.</title>
        <authorList>
            <person name="Chhetri G."/>
        </authorList>
    </citation>
    <scope>NUCLEOTIDE SEQUENCE [LARGE SCALE GENOMIC DNA]</scope>
    <source>
        <strain evidence="14 15">LEGU1</strain>
    </source>
</reference>
<dbReference type="InterPro" id="IPR036097">
    <property type="entry name" value="HisK_dim/P_sf"/>
</dbReference>
<dbReference type="Gene3D" id="3.30.450.20">
    <property type="entry name" value="PAS domain"/>
    <property type="match status" value="2"/>
</dbReference>
<dbReference type="NCBIfam" id="TIGR00229">
    <property type="entry name" value="sensory_box"/>
    <property type="match status" value="2"/>
</dbReference>
<dbReference type="SMART" id="SM00448">
    <property type="entry name" value="REC"/>
    <property type="match status" value="1"/>
</dbReference>
<dbReference type="RefSeq" id="WP_201633797.1">
    <property type="nucleotide sequence ID" value="NZ_CP068046.1"/>
</dbReference>
<dbReference type="PANTHER" id="PTHR43065">
    <property type="entry name" value="SENSOR HISTIDINE KINASE"/>
    <property type="match status" value="1"/>
</dbReference>
<dbReference type="Pfam" id="PF00072">
    <property type="entry name" value="Response_reg"/>
    <property type="match status" value="1"/>
</dbReference>
<keyword evidence="5" id="KW-0547">Nucleotide-binding</keyword>
<dbReference type="SUPFAM" id="SSF55874">
    <property type="entry name" value="ATPase domain of HSP90 chaperone/DNA topoisomerase II/histidine kinase"/>
    <property type="match status" value="1"/>
</dbReference>
<evidence type="ECO:0000256" key="5">
    <source>
        <dbReference type="ARBA" id="ARBA00022741"/>
    </source>
</evidence>
<dbReference type="SMART" id="SM00091">
    <property type="entry name" value="PAS"/>
    <property type="match status" value="2"/>
</dbReference>
<proteinExistence type="predicted"/>
<dbReference type="SUPFAM" id="SSF55785">
    <property type="entry name" value="PYP-like sensor domain (PAS domain)"/>
    <property type="match status" value="2"/>
</dbReference>
<dbReference type="Pfam" id="PF13426">
    <property type="entry name" value="PAS_9"/>
    <property type="match status" value="1"/>
</dbReference>
<gene>
    <name evidence="14" type="ORF">JI748_00485</name>
</gene>